<feature type="transmembrane region" description="Helical" evidence="2">
    <location>
        <begin position="20"/>
        <end position="40"/>
    </location>
</feature>
<evidence type="ECO:0000313" key="3">
    <source>
        <dbReference type="EMBL" id="OGL78163.1"/>
    </source>
</evidence>
<keyword evidence="2" id="KW-0812">Transmembrane</keyword>
<accession>A0A1F7UIS2</accession>
<comment type="caution">
    <text evidence="3">The sequence shown here is derived from an EMBL/GenBank/DDBJ whole genome shotgun (WGS) entry which is preliminary data.</text>
</comment>
<feature type="compositionally biased region" description="Polar residues" evidence="1">
    <location>
        <begin position="43"/>
        <end position="54"/>
    </location>
</feature>
<organism evidence="3 4">
    <name type="scientific">Candidatus Uhrbacteria bacterium RIFCSPHIGHO2_12_FULL_54_23</name>
    <dbReference type="NCBI Taxonomy" id="1802397"/>
    <lineage>
        <taxon>Bacteria</taxon>
        <taxon>Candidatus Uhriibacteriota</taxon>
    </lineage>
</organism>
<protein>
    <recommendedName>
        <fullName evidence="5">FMN-binding domain-containing protein</fullName>
    </recommendedName>
</protein>
<evidence type="ECO:0000313" key="4">
    <source>
        <dbReference type="Proteomes" id="UP000176604"/>
    </source>
</evidence>
<evidence type="ECO:0000256" key="1">
    <source>
        <dbReference type="SAM" id="MobiDB-lite"/>
    </source>
</evidence>
<name>A0A1F7UIS2_9BACT</name>
<evidence type="ECO:0008006" key="5">
    <source>
        <dbReference type="Google" id="ProtNLM"/>
    </source>
</evidence>
<reference evidence="3 4" key="1">
    <citation type="journal article" date="2016" name="Nat. Commun.">
        <title>Thousands of microbial genomes shed light on interconnected biogeochemical processes in an aquifer system.</title>
        <authorList>
            <person name="Anantharaman K."/>
            <person name="Brown C.T."/>
            <person name="Hug L.A."/>
            <person name="Sharon I."/>
            <person name="Castelle C.J."/>
            <person name="Probst A.J."/>
            <person name="Thomas B.C."/>
            <person name="Singh A."/>
            <person name="Wilkins M.J."/>
            <person name="Karaoz U."/>
            <person name="Brodie E.L."/>
            <person name="Williams K.H."/>
            <person name="Hubbard S.S."/>
            <person name="Banfield J.F."/>
        </authorList>
    </citation>
    <scope>NUCLEOTIDE SEQUENCE [LARGE SCALE GENOMIC DNA]</scope>
</reference>
<sequence length="200" mass="20834">MDQPASNATPANVPEPKRGFVGTLIALVALAAVGIGTAFFSKKPQQNAQPQSAGSEMPGGVDTQPAPLAPESAMPVPPATSSETAAPEMIVSDDTGAPTASSYKDGAYAAMGNYVSPGGPEQVGVTLTLENDVIIDTQFEIKAERPTSVQKQTIFSENYKPFVVGKNIDEVHLTKVSSSSLTPKGFMDALEKIKKEAKPS</sequence>
<gene>
    <name evidence="3" type="ORF">A3J43_01775</name>
</gene>
<keyword evidence="2" id="KW-1133">Transmembrane helix</keyword>
<proteinExistence type="predicted"/>
<feature type="region of interest" description="Disordered" evidence="1">
    <location>
        <begin position="43"/>
        <end position="98"/>
    </location>
</feature>
<evidence type="ECO:0000256" key="2">
    <source>
        <dbReference type="SAM" id="Phobius"/>
    </source>
</evidence>
<dbReference type="AlphaFoldDB" id="A0A1F7UIS2"/>
<dbReference type="EMBL" id="MGEF01000038">
    <property type="protein sequence ID" value="OGL78163.1"/>
    <property type="molecule type" value="Genomic_DNA"/>
</dbReference>
<dbReference type="Proteomes" id="UP000176604">
    <property type="component" value="Unassembled WGS sequence"/>
</dbReference>
<keyword evidence="2" id="KW-0472">Membrane</keyword>
<dbReference type="STRING" id="1802397.A3J43_01775"/>